<dbReference type="EMBL" id="CP067393">
    <property type="protein sequence ID" value="QQP86898.1"/>
    <property type="molecule type" value="Genomic_DNA"/>
</dbReference>
<accession>A0A974RY42</accession>
<keyword evidence="2" id="KW-1185">Reference proteome</keyword>
<dbReference type="Proteomes" id="UP000595278">
    <property type="component" value="Chromosome"/>
</dbReference>
<organism evidence="1 2">
    <name type="scientific">Entomomonas asaccharolytica</name>
    <dbReference type="NCBI Taxonomy" id="2785331"/>
    <lineage>
        <taxon>Bacteria</taxon>
        <taxon>Pseudomonadati</taxon>
        <taxon>Pseudomonadota</taxon>
        <taxon>Gammaproteobacteria</taxon>
        <taxon>Pseudomonadales</taxon>
        <taxon>Pseudomonadaceae</taxon>
        <taxon>Entomomonas</taxon>
    </lineage>
</organism>
<gene>
    <name evidence="1" type="ORF">JHT90_06550</name>
</gene>
<evidence type="ECO:0000313" key="1">
    <source>
        <dbReference type="EMBL" id="QQP86898.1"/>
    </source>
</evidence>
<evidence type="ECO:0000313" key="2">
    <source>
        <dbReference type="Proteomes" id="UP000595278"/>
    </source>
</evidence>
<reference evidence="1 2" key="1">
    <citation type="submission" date="2021-01" db="EMBL/GenBank/DDBJ databases">
        <title>Entomomonas sp. F2A isolated from a house cricket (Acheta domesticus).</title>
        <authorList>
            <person name="Spergser J."/>
            <person name="Busse H.-J."/>
        </authorList>
    </citation>
    <scope>NUCLEOTIDE SEQUENCE [LARGE SCALE GENOMIC DNA]</scope>
    <source>
        <strain evidence="1 2">F2A</strain>
    </source>
</reference>
<dbReference type="AlphaFoldDB" id="A0A974RY42"/>
<name>A0A974RY42_9GAMM</name>
<proteinExistence type="predicted"/>
<protein>
    <submittedName>
        <fullName evidence="1">Uncharacterized protein</fullName>
    </submittedName>
</protein>
<sequence length="77" mass="8895">MIKVSIDYLATLGSKYLLRVIDEKLPNYIDDPIDRYALLSLYSMIDKGMDDEAFKEVISLLKKILGNELEVKEELIE</sequence>
<dbReference type="RefSeq" id="WP_201095378.1">
    <property type="nucleotide sequence ID" value="NZ_CP067393.1"/>
</dbReference>
<dbReference type="KEGG" id="eaz:JHT90_06550"/>